<sequence>MEEPIVSTQEGQLIGSIKSAFNDESFFSFQGIPYAKPPLGELRFKAPLPPDQWDGIRDATREGDECYAKNLVSIYTGSENCLCLNVFTKEICSRSLRPVMLWIHGGGFTSGSSRSEIYDPSFLMTEDIVLVTLNYRIGPLGFLHLQDSSLGVPGNAGLKDIVMALQWVRRNISQFSGDPNNVTIFGESAGGAAVHLLMLSPMARGLFHKAIAQSGCATNHWATCRSDGVRHLAEALGIYTNDDRVLLKHLQEMSVEELIGGMERVPDPFLVGKFRPFGPIIEKKSTYEPGFLTENPVDIIKSGNFNQVPFITGCVEKEGMFVYSLCTTGKKNTLLVDESLVPNSLNLRIGSEQYNKAVDKIKKFYFSGNEDPSNDLDSILKVYGHNFFLYEIYKTAQHHLESSNTPIYFYLFAVDTELNFMKSVLGVEGEGVCHADDIAYLFKNMLTPEELEPNGPEVIGIHRMVKMWTNFAKYSNPTPNNNDPLIPVTWQPINKSCFNVLRIGTDDLQLLNKHPDVEGMDFWDEMYQKYALSSKL</sequence>
<dbReference type="InterPro" id="IPR002018">
    <property type="entry name" value="CarbesteraseB"/>
</dbReference>
<proteinExistence type="inferred from homology"/>
<reference evidence="8" key="1">
    <citation type="submission" date="2022-01" db="EMBL/GenBank/DDBJ databases">
        <authorList>
            <person name="King R."/>
        </authorList>
    </citation>
    <scope>NUCLEOTIDE SEQUENCE</scope>
</reference>
<evidence type="ECO:0000256" key="5">
    <source>
        <dbReference type="ARBA" id="ARBA00048484"/>
    </source>
</evidence>
<reference evidence="8" key="2">
    <citation type="submission" date="2022-10" db="EMBL/GenBank/DDBJ databases">
        <authorList>
            <consortium name="ENA_rothamsted_submissions"/>
            <consortium name="culmorum"/>
            <person name="King R."/>
        </authorList>
    </citation>
    <scope>NUCLEOTIDE SEQUENCE</scope>
</reference>
<evidence type="ECO:0000256" key="2">
    <source>
        <dbReference type="ARBA" id="ARBA00022487"/>
    </source>
</evidence>
<comment type="catalytic activity">
    <reaction evidence="5">
        <text>acetylcholine + H2O = choline + acetate + H(+)</text>
        <dbReference type="Rhea" id="RHEA:17561"/>
        <dbReference type="ChEBI" id="CHEBI:15354"/>
        <dbReference type="ChEBI" id="CHEBI:15355"/>
        <dbReference type="ChEBI" id="CHEBI:15377"/>
        <dbReference type="ChEBI" id="CHEBI:15378"/>
        <dbReference type="ChEBI" id="CHEBI:30089"/>
        <dbReference type="EC" id="3.1.1.7"/>
    </reaction>
</comment>
<keyword evidence="2" id="KW-0719">Serine esterase</keyword>
<dbReference type="Gene3D" id="3.40.50.1820">
    <property type="entry name" value="alpha/beta hydrolase"/>
    <property type="match status" value="1"/>
</dbReference>
<dbReference type="Proteomes" id="UP001153737">
    <property type="component" value="Chromosome 4"/>
</dbReference>
<comment type="similarity">
    <text evidence="1">Belongs to the type-B carboxylesterase/lipase family.</text>
</comment>
<name>A0A9P0DQ06_PHACE</name>
<feature type="active site" description="Charge relay system" evidence="6">
    <location>
        <position position="318"/>
    </location>
</feature>
<dbReference type="AlphaFoldDB" id="A0A9P0DQ06"/>
<gene>
    <name evidence="8" type="ORF">PHAECO_LOCUS7799</name>
</gene>
<protein>
    <recommendedName>
        <fullName evidence="7">Carboxylesterase type B domain-containing protein</fullName>
    </recommendedName>
</protein>
<feature type="domain" description="Carboxylesterase type B" evidence="7">
    <location>
        <begin position="3"/>
        <end position="508"/>
    </location>
</feature>
<feature type="active site" description="Acyl-ester intermediate" evidence="6">
    <location>
        <position position="188"/>
    </location>
</feature>
<keyword evidence="9" id="KW-1185">Reference proteome</keyword>
<dbReference type="EMBL" id="OU896710">
    <property type="protein sequence ID" value="CAH1163421.1"/>
    <property type="molecule type" value="Genomic_DNA"/>
</dbReference>
<evidence type="ECO:0000256" key="1">
    <source>
        <dbReference type="ARBA" id="ARBA00005964"/>
    </source>
</evidence>
<evidence type="ECO:0000256" key="3">
    <source>
        <dbReference type="ARBA" id="ARBA00022801"/>
    </source>
</evidence>
<evidence type="ECO:0000313" key="9">
    <source>
        <dbReference type="Proteomes" id="UP001153737"/>
    </source>
</evidence>
<dbReference type="InterPro" id="IPR029058">
    <property type="entry name" value="AB_hydrolase_fold"/>
</dbReference>
<dbReference type="OrthoDB" id="19653at2759"/>
<organism evidence="8 9">
    <name type="scientific">Phaedon cochleariae</name>
    <name type="common">Mustard beetle</name>
    <dbReference type="NCBI Taxonomy" id="80249"/>
    <lineage>
        <taxon>Eukaryota</taxon>
        <taxon>Metazoa</taxon>
        <taxon>Ecdysozoa</taxon>
        <taxon>Arthropoda</taxon>
        <taxon>Hexapoda</taxon>
        <taxon>Insecta</taxon>
        <taxon>Pterygota</taxon>
        <taxon>Neoptera</taxon>
        <taxon>Endopterygota</taxon>
        <taxon>Coleoptera</taxon>
        <taxon>Polyphaga</taxon>
        <taxon>Cucujiformia</taxon>
        <taxon>Chrysomeloidea</taxon>
        <taxon>Chrysomelidae</taxon>
        <taxon>Chrysomelinae</taxon>
        <taxon>Chrysomelini</taxon>
        <taxon>Phaedon</taxon>
    </lineage>
</organism>
<dbReference type="InterPro" id="IPR000997">
    <property type="entry name" value="Cholinesterase"/>
</dbReference>
<dbReference type="PANTHER" id="PTHR43142:SF1">
    <property type="entry name" value="CARBOXYLIC ESTER HYDROLASE"/>
    <property type="match status" value="1"/>
</dbReference>
<evidence type="ECO:0000313" key="8">
    <source>
        <dbReference type="EMBL" id="CAH1163421.1"/>
    </source>
</evidence>
<accession>A0A9P0DQ06</accession>
<feature type="active site" description="Charge relay system" evidence="6">
    <location>
        <position position="434"/>
    </location>
</feature>
<dbReference type="PANTHER" id="PTHR43142">
    <property type="entry name" value="CARBOXYLIC ESTER HYDROLASE"/>
    <property type="match status" value="1"/>
</dbReference>
<evidence type="ECO:0000259" key="7">
    <source>
        <dbReference type="Pfam" id="PF00135"/>
    </source>
</evidence>
<keyword evidence="3" id="KW-0378">Hydrolase</keyword>
<keyword evidence="4" id="KW-0325">Glycoprotein</keyword>
<dbReference type="Pfam" id="PF00135">
    <property type="entry name" value="COesterase"/>
    <property type="match status" value="1"/>
</dbReference>
<dbReference type="PRINTS" id="PR00878">
    <property type="entry name" value="CHOLNESTRASE"/>
</dbReference>
<evidence type="ECO:0000256" key="4">
    <source>
        <dbReference type="ARBA" id="ARBA00023180"/>
    </source>
</evidence>
<evidence type="ECO:0000256" key="6">
    <source>
        <dbReference type="PIRSR" id="PIRSR600997-1"/>
    </source>
</evidence>
<dbReference type="SUPFAM" id="SSF53474">
    <property type="entry name" value="alpha/beta-Hydrolases"/>
    <property type="match status" value="1"/>
</dbReference>
<dbReference type="GO" id="GO:0003990">
    <property type="term" value="F:acetylcholinesterase activity"/>
    <property type="evidence" value="ECO:0007669"/>
    <property type="project" value="UniProtKB-EC"/>
</dbReference>